<reference evidence="1" key="1">
    <citation type="submission" date="2021-05" db="EMBL/GenBank/DDBJ databases">
        <authorList>
            <person name="Scholz U."/>
            <person name="Mascher M."/>
            <person name="Fiebig A."/>
        </authorList>
    </citation>
    <scope>NUCLEOTIDE SEQUENCE [LARGE SCALE GENOMIC DNA]</scope>
</reference>
<name>A0ACD5UIX0_AVESA</name>
<keyword evidence="2" id="KW-1185">Reference proteome</keyword>
<sequence>MDSGFAVMDRAGTDPKYAAGQEGWAAINCASKRAYGCGKRGNSAVQDLDLLLYHGGLENLSSSLSVRAGDKMFRWIDQEIAAKGGMRAAPGEEDRYLRSKVEIVDKGLIVVTLSLSEYGGFDYYLVFDSVDRSLSMIPYIPDWATCYTTCPLPLRHDDGGGGGYSLVLFGGEFGFGREVDNKFLWQWSPLAGSWGRSSDPWQTKKLRFPTELKGRFFSPDVLFSFDGFAFWTDLALGTLFCDSRTLLRGGYLVNFSFIKLPPGYQLDRDEDSWPVEVYRTMGCAGGSVKFVSIGGKPGTSRVEV</sequence>
<proteinExistence type="predicted"/>
<dbReference type="Proteomes" id="UP001732700">
    <property type="component" value="Chromosome 2A"/>
</dbReference>
<organism evidence="1 2">
    <name type="scientific">Avena sativa</name>
    <name type="common">Oat</name>
    <dbReference type="NCBI Taxonomy" id="4498"/>
    <lineage>
        <taxon>Eukaryota</taxon>
        <taxon>Viridiplantae</taxon>
        <taxon>Streptophyta</taxon>
        <taxon>Embryophyta</taxon>
        <taxon>Tracheophyta</taxon>
        <taxon>Spermatophyta</taxon>
        <taxon>Magnoliopsida</taxon>
        <taxon>Liliopsida</taxon>
        <taxon>Poales</taxon>
        <taxon>Poaceae</taxon>
        <taxon>BOP clade</taxon>
        <taxon>Pooideae</taxon>
        <taxon>Poodae</taxon>
        <taxon>Poeae</taxon>
        <taxon>Poeae Chloroplast Group 1 (Aveneae type)</taxon>
        <taxon>Aveninae</taxon>
        <taxon>Avena</taxon>
    </lineage>
</organism>
<reference evidence="1" key="2">
    <citation type="submission" date="2025-09" db="UniProtKB">
        <authorList>
            <consortium name="EnsemblPlants"/>
        </authorList>
    </citation>
    <scope>IDENTIFICATION</scope>
</reference>
<accession>A0ACD5UIX0</accession>
<evidence type="ECO:0000313" key="2">
    <source>
        <dbReference type="Proteomes" id="UP001732700"/>
    </source>
</evidence>
<dbReference type="EnsemblPlants" id="AVESA.00010b.r2.2AG0255350.1">
    <property type="protein sequence ID" value="AVESA.00010b.r2.2AG0255350.1.CDS.1"/>
    <property type="gene ID" value="AVESA.00010b.r2.2AG0255350"/>
</dbReference>
<protein>
    <submittedName>
        <fullName evidence="1">Uncharacterized protein</fullName>
    </submittedName>
</protein>
<evidence type="ECO:0000313" key="1">
    <source>
        <dbReference type="EnsemblPlants" id="AVESA.00010b.r2.2AG0255350.1.CDS.1"/>
    </source>
</evidence>